<dbReference type="GO" id="GO:0006352">
    <property type="term" value="P:DNA-templated transcription initiation"/>
    <property type="evidence" value="ECO:0007669"/>
    <property type="project" value="InterPro"/>
</dbReference>
<keyword evidence="1 2" id="KW-0240">DNA-directed RNA polymerase</keyword>
<dbReference type="HAMAP" id="MF_00864">
    <property type="entry name" value="RNApol_arch_Rpo4"/>
    <property type="match status" value="1"/>
</dbReference>
<dbReference type="KEGG" id="hbu:Hbut_1659"/>
<dbReference type="GO" id="GO:0000166">
    <property type="term" value="F:nucleotide binding"/>
    <property type="evidence" value="ECO:0007669"/>
    <property type="project" value="InterPro"/>
</dbReference>
<keyword evidence="3" id="KW-1185">Reference proteome</keyword>
<dbReference type="GO" id="GO:0003899">
    <property type="term" value="F:DNA-directed RNA polymerase activity"/>
    <property type="evidence" value="ECO:0007669"/>
    <property type="project" value="UniProtKB-UniRule"/>
</dbReference>
<dbReference type="RefSeq" id="WP_011822791.1">
    <property type="nucleotide sequence ID" value="NC_008818.1"/>
</dbReference>
<dbReference type="EC" id="2.7.7.6" evidence="1"/>
<comment type="similarity">
    <text evidence="1">Belongs to the eukaryotic RPB4 RNA polymerase subunit family.</text>
</comment>
<dbReference type="HOGENOM" id="CLU_2140176_0_0_2"/>
<dbReference type="eggNOG" id="arCOG01016">
    <property type="taxonomic scope" value="Archaea"/>
</dbReference>
<dbReference type="OrthoDB" id="15077at2157"/>
<dbReference type="PIRSF" id="PIRSF005053">
    <property type="entry name" value="RNA_pol_F_arch"/>
    <property type="match status" value="1"/>
</dbReference>
<sequence>MVEIVESRYVPLPVAKKILEQHRRLVEENPVVARAYDYLAKFSKCDPDNAEEAFRRIVEIGFTEFAAAILVNIVPVDVEEAKAILGDIDGGYEEEKIAKALEVLKEYCPVES</sequence>
<organism evidence="2 3">
    <name type="scientific">Hyperthermus butylicus (strain DSM 5456 / JCM 9403 / PLM1-5)</name>
    <dbReference type="NCBI Taxonomy" id="415426"/>
    <lineage>
        <taxon>Archaea</taxon>
        <taxon>Thermoproteota</taxon>
        <taxon>Thermoprotei</taxon>
        <taxon>Desulfurococcales</taxon>
        <taxon>Pyrodictiaceae</taxon>
        <taxon>Hyperthermus</taxon>
    </lineage>
</organism>
<dbReference type="GeneID" id="4782818"/>
<keyword evidence="1" id="KW-0808">Transferase</keyword>
<evidence type="ECO:0000313" key="3">
    <source>
        <dbReference type="Proteomes" id="UP000002593"/>
    </source>
</evidence>
<dbReference type="PANTHER" id="PTHR39646">
    <property type="entry name" value="RNA POLYMERASE RPB4"/>
    <property type="match status" value="1"/>
</dbReference>
<dbReference type="InterPro" id="IPR010924">
    <property type="entry name" value="Rpo4"/>
</dbReference>
<name>A2BNB2_HYPBU</name>
<dbReference type="SUPFAM" id="SSF47819">
    <property type="entry name" value="HRDC-like"/>
    <property type="match status" value="1"/>
</dbReference>
<keyword evidence="1" id="KW-0804">Transcription</keyword>
<comment type="catalytic activity">
    <reaction evidence="1">
        <text>RNA(n) + a ribonucleoside 5'-triphosphate = RNA(n+1) + diphosphate</text>
        <dbReference type="Rhea" id="RHEA:21248"/>
        <dbReference type="Rhea" id="RHEA-COMP:14527"/>
        <dbReference type="Rhea" id="RHEA-COMP:17342"/>
        <dbReference type="ChEBI" id="CHEBI:33019"/>
        <dbReference type="ChEBI" id="CHEBI:61557"/>
        <dbReference type="ChEBI" id="CHEBI:140395"/>
        <dbReference type="EC" id="2.7.7.6"/>
    </reaction>
</comment>
<keyword evidence="1" id="KW-0963">Cytoplasm</keyword>
<dbReference type="Gene3D" id="1.10.150.80">
    <property type="entry name" value="HRDC domain"/>
    <property type="match status" value="1"/>
</dbReference>
<comment type="function">
    <text evidence="1">DNA-dependent RNA polymerase (RNAP) catalyzes the transcription of DNA into RNA using the four ribonucleoside triphosphates as substrates. This subunit is less well bound than the others.</text>
</comment>
<proteinExistence type="inferred from homology"/>
<gene>
    <name evidence="1" type="primary">rpo4</name>
    <name evidence="1" type="synonym">rpoF</name>
    <name evidence="2" type="ordered locus">Hbut_1659</name>
</gene>
<dbReference type="GO" id="GO:0005737">
    <property type="term" value="C:cytoplasm"/>
    <property type="evidence" value="ECO:0007669"/>
    <property type="project" value="UniProtKB-SubCell"/>
</dbReference>
<dbReference type="STRING" id="415426.Hbut_1659"/>
<protein>
    <recommendedName>
        <fullName evidence="1">DNA-directed RNA polymerase subunit Rpo4</fullName>
        <ecNumber evidence="1">2.7.7.6</ecNumber>
    </recommendedName>
    <alternativeName>
        <fullName evidence="1">DNA-directed RNA polymerase subunit F</fullName>
    </alternativeName>
</protein>
<evidence type="ECO:0000313" key="2">
    <source>
        <dbReference type="EMBL" id="ABM81473.1"/>
    </source>
</evidence>
<evidence type="ECO:0000256" key="1">
    <source>
        <dbReference type="HAMAP-Rule" id="MF_00864"/>
    </source>
</evidence>
<dbReference type="Gene3D" id="6.10.140.930">
    <property type="match status" value="1"/>
</dbReference>
<dbReference type="Pfam" id="PF03874">
    <property type="entry name" value="RNA_pol_Rpb4"/>
    <property type="match status" value="1"/>
</dbReference>
<dbReference type="AlphaFoldDB" id="A2BNB2"/>
<reference evidence="2 3" key="1">
    <citation type="journal article" date="2007" name="Archaea">
        <title>The genome of Hyperthermus butylicus: a sulfur-reducing, peptide fermenting, neutrophilic Crenarchaeote growing up to 108 degrees C.</title>
        <authorList>
            <person name="Brugger K."/>
            <person name="Chen L."/>
            <person name="Stark M."/>
            <person name="Zibat A."/>
            <person name="Redder P."/>
            <person name="Ruepp A."/>
            <person name="Awayez M."/>
            <person name="She Q."/>
            <person name="Garrett R.A."/>
            <person name="Klenk H.P."/>
        </authorList>
    </citation>
    <scope>NUCLEOTIDE SEQUENCE [LARGE SCALE GENOMIC DNA]</scope>
    <source>
        <strain evidence="3">DSM 5456 / JCM 9403 / PLM1-5</strain>
    </source>
</reference>
<dbReference type="EMBL" id="CP000493">
    <property type="protein sequence ID" value="ABM81473.1"/>
    <property type="molecule type" value="Genomic_DNA"/>
</dbReference>
<accession>A2BNB2</accession>
<dbReference type="InterPro" id="IPR010997">
    <property type="entry name" value="HRDC-like_sf"/>
</dbReference>
<dbReference type="PANTHER" id="PTHR39646:SF1">
    <property type="entry name" value="DNA-DIRECTED RNA POLYMERASE SUBUNIT RPO4"/>
    <property type="match status" value="1"/>
</dbReference>
<dbReference type="Proteomes" id="UP000002593">
    <property type="component" value="Chromosome"/>
</dbReference>
<comment type="subunit">
    <text evidence="1">Part of the RNA polymerase complex. Forms a stalk with Rpo7 that extends from the main structure.</text>
</comment>
<keyword evidence="1" id="KW-0548">Nucleotidyltransferase</keyword>
<dbReference type="InterPro" id="IPR005574">
    <property type="entry name" value="Rpb4/RPC9"/>
</dbReference>
<comment type="subcellular location">
    <subcellularLocation>
        <location evidence="1">Cytoplasm</location>
    </subcellularLocation>
</comment>
<dbReference type="GO" id="GO:0000428">
    <property type="term" value="C:DNA-directed RNA polymerase complex"/>
    <property type="evidence" value="ECO:0007669"/>
    <property type="project" value="UniProtKB-KW"/>
</dbReference>
<dbReference type="EnsemblBacteria" id="ABM81473">
    <property type="protein sequence ID" value="ABM81473"/>
    <property type="gene ID" value="Hbut_1659"/>
</dbReference>
<dbReference type="InterPro" id="IPR044876">
    <property type="entry name" value="HRDC_dom_sf"/>
</dbReference>